<sequence>MVAEDYKPKTKGYDMGKDAVVIRQYLGGITGGRALDYANFKDEVIQAGHIIVRKKVDDVYEYSPLETEDGKYKDKASEAEFAGVVVRSRMKGEAVAIMDNGRVNDVAMPYQFKDETQRTAIKTALPSLIFEHD</sequence>
<proteinExistence type="predicted"/>
<evidence type="ECO:0000313" key="1">
    <source>
        <dbReference type="EMBL" id="RHG64766.1"/>
    </source>
</evidence>
<dbReference type="Proteomes" id="UP000286501">
    <property type="component" value="Unassembled WGS sequence"/>
</dbReference>
<organism evidence="1 2">
    <name type="scientific">Segatella copri</name>
    <dbReference type="NCBI Taxonomy" id="165179"/>
    <lineage>
        <taxon>Bacteria</taxon>
        <taxon>Pseudomonadati</taxon>
        <taxon>Bacteroidota</taxon>
        <taxon>Bacteroidia</taxon>
        <taxon>Bacteroidales</taxon>
        <taxon>Prevotellaceae</taxon>
        <taxon>Segatella</taxon>
    </lineage>
</organism>
<protein>
    <submittedName>
        <fullName evidence="1">Uncharacterized protein</fullName>
    </submittedName>
</protein>
<dbReference type="RefSeq" id="WP_118201102.1">
    <property type="nucleotide sequence ID" value="NZ_QRIE01000005.1"/>
</dbReference>
<gene>
    <name evidence="1" type="ORF">DW250_09960</name>
</gene>
<accession>A0A3R6HP08</accession>
<dbReference type="AlphaFoldDB" id="A0A3R6HP08"/>
<reference evidence="1 2" key="1">
    <citation type="submission" date="2018-08" db="EMBL/GenBank/DDBJ databases">
        <title>A genome reference for cultivated species of the human gut microbiota.</title>
        <authorList>
            <person name="Zou Y."/>
            <person name="Xue W."/>
            <person name="Luo G."/>
        </authorList>
    </citation>
    <scope>NUCLEOTIDE SEQUENCE [LARGE SCALE GENOMIC DNA]</scope>
    <source>
        <strain evidence="1 2">AM22-1</strain>
    </source>
</reference>
<comment type="caution">
    <text evidence="1">The sequence shown here is derived from an EMBL/GenBank/DDBJ whole genome shotgun (WGS) entry which is preliminary data.</text>
</comment>
<dbReference type="EMBL" id="QRIN01000040">
    <property type="protein sequence ID" value="RHG64766.1"/>
    <property type="molecule type" value="Genomic_DNA"/>
</dbReference>
<evidence type="ECO:0000313" key="2">
    <source>
        <dbReference type="Proteomes" id="UP000286501"/>
    </source>
</evidence>
<name>A0A3R6HP08_9BACT</name>